<dbReference type="EMBL" id="OV121137">
    <property type="protein sequence ID" value="CAH0559401.1"/>
    <property type="molecule type" value="Genomic_DNA"/>
</dbReference>
<feature type="region of interest" description="Disordered" evidence="1">
    <location>
        <begin position="43"/>
        <end position="95"/>
    </location>
</feature>
<feature type="compositionally biased region" description="Acidic residues" evidence="1">
    <location>
        <begin position="59"/>
        <end position="72"/>
    </location>
</feature>
<evidence type="ECO:0000313" key="2">
    <source>
        <dbReference type="EMBL" id="CAH0559401.1"/>
    </source>
</evidence>
<protein>
    <submittedName>
        <fullName evidence="2">Uncharacterized protein</fullName>
    </submittedName>
</protein>
<organism evidence="2 3">
    <name type="scientific">Brassicogethes aeneus</name>
    <name type="common">Rape pollen beetle</name>
    <name type="synonym">Meligethes aeneus</name>
    <dbReference type="NCBI Taxonomy" id="1431903"/>
    <lineage>
        <taxon>Eukaryota</taxon>
        <taxon>Metazoa</taxon>
        <taxon>Ecdysozoa</taxon>
        <taxon>Arthropoda</taxon>
        <taxon>Hexapoda</taxon>
        <taxon>Insecta</taxon>
        <taxon>Pterygota</taxon>
        <taxon>Neoptera</taxon>
        <taxon>Endopterygota</taxon>
        <taxon>Coleoptera</taxon>
        <taxon>Polyphaga</taxon>
        <taxon>Cucujiformia</taxon>
        <taxon>Nitidulidae</taxon>
        <taxon>Meligethinae</taxon>
        <taxon>Brassicogethes</taxon>
    </lineage>
</organism>
<accession>A0A9P0BBE1</accession>
<evidence type="ECO:0000313" key="3">
    <source>
        <dbReference type="Proteomes" id="UP001154078"/>
    </source>
</evidence>
<dbReference type="AlphaFoldDB" id="A0A9P0BBE1"/>
<proteinExistence type="predicted"/>
<dbReference type="OrthoDB" id="6783577at2759"/>
<reference evidence="2" key="1">
    <citation type="submission" date="2021-12" db="EMBL/GenBank/DDBJ databases">
        <authorList>
            <person name="King R."/>
        </authorList>
    </citation>
    <scope>NUCLEOTIDE SEQUENCE</scope>
</reference>
<dbReference type="Proteomes" id="UP001154078">
    <property type="component" value="Chromosome 6"/>
</dbReference>
<name>A0A9P0BBE1_BRAAE</name>
<feature type="compositionally biased region" description="Polar residues" evidence="1">
    <location>
        <begin position="191"/>
        <end position="222"/>
    </location>
</feature>
<keyword evidence="3" id="KW-1185">Reference proteome</keyword>
<evidence type="ECO:0000256" key="1">
    <source>
        <dbReference type="SAM" id="MobiDB-lite"/>
    </source>
</evidence>
<feature type="region of interest" description="Disordered" evidence="1">
    <location>
        <begin position="186"/>
        <end position="224"/>
    </location>
</feature>
<gene>
    <name evidence="2" type="ORF">MELIAE_LOCUS9496</name>
</gene>
<sequence length="318" mass="36360">MRTYKRKKENLKPLTKVLLRQAREMKERGISIREIGRTLAYDESTIRKRLKAGSGEPEGNNEAEEPIEEADNLPDRANVLSEPESPKPGCSREYESQVSKCLKENNNQFSVTVPSDIIPLPILTKKRKRTRKGLKSTLLTSTPNKEELENIEQQKRRKIEEKEIKASIKRNKTIIKKVFDEKENSLKKNEYQSSSESEAQFSLHDSSSDMNFSESDAESNSGPPGYTSGEFAVVKVCGKTKDSFRLYVIRIIAMMDDGCNGIYYKRVPNTKRFLETEEEFFVNRADIVRKLSKPLPGSSARFKDFVSFSTDLSDLMLH</sequence>